<feature type="compositionally biased region" description="Basic and acidic residues" evidence="1">
    <location>
        <begin position="232"/>
        <end position="279"/>
    </location>
</feature>
<comment type="caution">
    <text evidence="2">The sequence shown here is derived from an EMBL/GenBank/DDBJ whole genome shotgun (WGS) entry which is preliminary data.</text>
</comment>
<reference evidence="2" key="1">
    <citation type="journal article" date="2021" name="Nat. Commun.">
        <title>Genetic determinants of endophytism in the Arabidopsis root mycobiome.</title>
        <authorList>
            <person name="Mesny F."/>
            <person name="Miyauchi S."/>
            <person name="Thiergart T."/>
            <person name="Pickel B."/>
            <person name="Atanasova L."/>
            <person name="Karlsson M."/>
            <person name="Huettel B."/>
            <person name="Barry K.W."/>
            <person name="Haridas S."/>
            <person name="Chen C."/>
            <person name="Bauer D."/>
            <person name="Andreopoulos W."/>
            <person name="Pangilinan J."/>
            <person name="LaButti K."/>
            <person name="Riley R."/>
            <person name="Lipzen A."/>
            <person name="Clum A."/>
            <person name="Drula E."/>
            <person name="Henrissat B."/>
            <person name="Kohler A."/>
            <person name="Grigoriev I.V."/>
            <person name="Martin F.M."/>
            <person name="Hacquard S."/>
        </authorList>
    </citation>
    <scope>NUCLEOTIDE SEQUENCE</scope>
    <source>
        <strain evidence="2">MPI-SDFR-AT-0120</strain>
    </source>
</reference>
<evidence type="ECO:0000313" key="3">
    <source>
        <dbReference type="Proteomes" id="UP000813461"/>
    </source>
</evidence>
<accession>A0A8K0R3Q6</accession>
<organism evidence="2 3">
    <name type="scientific">Paraphoma chrysanthemicola</name>
    <dbReference type="NCBI Taxonomy" id="798071"/>
    <lineage>
        <taxon>Eukaryota</taxon>
        <taxon>Fungi</taxon>
        <taxon>Dikarya</taxon>
        <taxon>Ascomycota</taxon>
        <taxon>Pezizomycotina</taxon>
        <taxon>Dothideomycetes</taxon>
        <taxon>Pleosporomycetidae</taxon>
        <taxon>Pleosporales</taxon>
        <taxon>Pleosporineae</taxon>
        <taxon>Phaeosphaeriaceae</taxon>
        <taxon>Paraphoma</taxon>
    </lineage>
</organism>
<protein>
    <submittedName>
        <fullName evidence="2">Uncharacterized protein</fullName>
    </submittedName>
</protein>
<name>A0A8K0R3Q6_9PLEO</name>
<feature type="region of interest" description="Disordered" evidence="1">
    <location>
        <begin position="232"/>
        <end position="281"/>
    </location>
</feature>
<dbReference type="Proteomes" id="UP000813461">
    <property type="component" value="Unassembled WGS sequence"/>
</dbReference>
<dbReference type="EMBL" id="JAGMVJ010000014">
    <property type="protein sequence ID" value="KAH7082378.1"/>
    <property type="molecule type" value="Genomic_DNA"/>
</dbReference>
<proteinExistence type="predicted"/>
<dbReference type="AlphaFoldDB" id="A0A8K0R3Q6"/>
<sequence>MTQGEARDASPKSGPANVNLLSNLRNLGRFKRAEMAKGAMVELISHDGQEVVTELSLGLFNVLSEKPDLVRTVHRVHRISLQINALPVAVKELVARLTTLTDPDVNVYAMQSTGNFYKDIHIASVADQLGLSVYTQRMLNAHWQRLKTCIPTPSDVDTISKIDTPLGNKLFDMITLELAKLAYHNELPNPAAFEGYRTTNPRFSTAVTEHIEALQYKAEAFAAREARRQLREEQARAEDERARKAALKQSEERKKEKVKFQAREKEEKEMGDRVREKMRAKGSKYTAAEARYVWKVMGKRVPVGAGK</sequence>
<keyword evidence="3" id="KW-1185">Reference proteome</keyword>
<gene>
    <name evidence="2" type="ORF">FB567DRAFT_447357</name>
</gene>
<evidence type="ECO:0000256" key="1">
    <source>
        <dbReference type="SAM" id="MobiDB-lite"/>
    </source>
</evidence>
<evidence type="ECO:0000313" key="2">
    <source>
        <dbReference type="EMBL" id="KAH7082378.1"/>
    </source>
</evidence>
<dbReference type="OrthoDB" id="3686314at2759"/>